<evidence type="ECO:0000256" key="3">
    <source>
        <dbReference type="ARBA" id="ARBA00022960"/>
    </source>
</evidence>
<evidence type="ECO:0000256" key="4">
    <source>
        <dbReference type="ARBA" id="ARBA00022984"/>
    </source>
</evidence>
<keyword evidence="4 6" id="KW-0573">Peptidoglycan synthesis</keyword>
<dbReference type="PANTHER" id="PTHR30582">
    <property type="entry name" value="L,D-TRANSPEPTIDASE"/>
    <property type="match status" value="1"/>
</dbReference>
<dbReference type="Pfam" id="PF03734">
    <property type="entry name" value="YkuD"/>
    <property type="match status" value="1"/>
</dbReference>
<evidence type="ECO:0000313" key="10">
    <source>
        <dbReference type="Proteomes" id="UP001057868"/>
    </source>
</evidence>
<dbReference type="Pfam" id="PF12229">
    <property type="entry name" value="PG_binding_4"/>
    <property type="match status" value="2"/>
</dbReference>
<dbReference type="InterPro" id="IPR038063">
    <property type="entry name" value="Transpep_catalytic_dom"/>
</dbReference>
<protein>
    <recommendedName>
        <fullName evidence="8">L,D-TPase catalytic domain-containing protein</fullName>
    </recommendedName>
</protein>
<keyword evidence="3 6" id="KW-0133">Cell shape</keyword>
<dbReference type="InterPro" id="IPR022029">
    <property type="entry name" value="YoaR-like_PG-bd"/>
</dbReference>
<evidence type="ECO:0000259" key="8">
    <source>
        <dbReference type="PROSITE" id="PS52029"/>
    </source>
</evidence>
<dbReference type="GO" id="GO:0008360">
    <property type="term" value="P:regulation of cell shape"/>
    <property type="evidence" value="ECO:0007669"/>
    <property type="project" value="UniProtKB-UniRule"/>
</dbReference>
<dbReference type="InterPro" id="IPR050979">
    <property type="entry name" value="LD-transpeptidase"/>
</dbReference>
<keyword evidence="10" id="KW-1185">Reference proteome</keyword>
<feature type="active site" description="Proton donor/acceptor" evidence="6">
    <location>
        <position position="422"/>
    </location>
</feature>
<dbReference type="GO" id="GO:0018104">
    <property type="term" value="P:peptidoglycan-protein cross-linking"/>
    <property type="evidence" value="ECO:0007669"/>
    <property type="project" value="TreeGrafter"/>
</dbReference>
<dbReference type="PANTHER" id="PTHR30582:SF33">
    <property type="entry name" value="EXPORTED PROTEIN"/>
    <property type="match status" value="1"/>
</dbReference>
<dbReference type="Gene3D" id="3.10.20.800">
    <property type="match status" value="1"/>
</dbReference>
<comment type="pathway">
    <text evidence="1 6">Cell wall biogenesis; peptidoglycan biosynthesis.</text>
</comment>
<keyword evidence="5 6" id="KW-0961">Cell wall biogenesis/degradation</keyword>
<evidence type="ECO:0000256" key="5">
    <source>
        <dbReference type="ARBA" id="ARBA00023316"/>
    </source>
</evidence>
<comment type="caution">
    <text evidence="9">The sequence shown here is derived from an EMBL/GenBank/DDBJ whole genome shotgun (WGS) entry which is preliminary data.</text>
</comment>
<keyword evidence="7" id="KW-0812">Transmembrane</keyword>
<feature type="domain" description="L,D-TPase catalytic" evidence="8">
    <location>
        <begin position="348"/>
        <end position="467"/>
    </location>
</feature>
<dbReference type="InterPro" id="IPR005490">
    <property type="entry name" value="LD_TPept_cat_dom"/>
</dbReference>
<feature type="transmembrane region" description="Helical" evidence="7">
    <location>
        <begin position="20"/>
        <end position="42"/>
    </location>
</feature>
<dbReference type="InterPro" id="IPR038054">
    <property type="entry name" value="LD_TPept-like_central_sf"/>
</dbReference>
<gene>
    <name evidence="9" type="ORF">CFOLD11_33790</name>
</gene>
<organism evidence="9 10">
    <name type="scientific">Clostridium folliculivorans</name>
    <dbReference type="NCBI Taxonomy" id="2886038"/>
    <lineage>
        <taxon>Bacteria</taxon>
        <taxon>Bacillati</taxon>
        <taxon>Bacillota</taxon>
        <taxon>Clostridia</taxon>
        <taxon>Eubacteriales</taxon>
        <taxon>Clostridiaceae</taxon>
        <taxon>Clostridium</taxon>
    </lineage>
</organism>
<keyword evidence="2" id="KW-0808">Transferase</keyword>
<evidence type="ECO:0000256" key="2">
    <source>
        <dbReference type="ARBA" id="ARBA00022679"/>
    </source>
</evidence>
<dbReference type="EMBL" id="BQXY01000006">
    <property type="protein sequence ID" value="GKU26552.1"/>
    <property type="molecule type" value="Genomic_DNA"/>
</dbReference>
<evidence type="ECO:0000256" key="7">
    <source>
        <dbReference type="SAM" id="Phobius"/>
    </source>
</evidence>
<dbReference type="RefSeq" id="WP_261853452.1">
    <property type="nucleotide sequence ID" value="NZ_BQXY01000006.1"/>
</dbReference>
<accession>A0A9W6DC28</accession>
<dbReference type="CDD" id="cd16913">
    <property type="entry name" value="YkuD_like"/>
    <property type="match status" value="1"/>
</dbReference>
<dbReference type="SUPFAM" id="SSF143985">
    <property type="entry name" value="L,D-transpeptidase pre-catalytic domain-like"/>
    <property type="match status" value="1"/>
</dbReference>
<name>A0A9W6DC28_9CLOT</name>
<reference evidence="9" key="1">
    <citation type="journal article" date="2023" name="Int. J. Syst. Evol. Microbiol.">
        <title>&lt;i&gt;Clostridium folliculivorans&lt;/i&gt; sp. nov., isolated from soil samples of an organic paddy in Japan.</title>
        <authorList>
            <person name="Tazawa J."/>
            <person name="Kobayashi H."/>
            <person name="Tanizawa Y."/>
            <person name="Uchino A."/>
            <person name="Tanaka F."/>
            <person name="Urashima Y."/>
            <person name="Miura S."/>
            <person name="Sakamoto M."/>
            <person name="Ohkuma M."/>
            <person name="Tohno M."/>
        </authorList>
    </citation>
    <scope>NUCLEOTIDE SEQUENCE</scope>
    <source>
        <strain evidence="9">D1-1</strain>
    </source>
</reference>
<dbReference type="GO" id="GO:0071972">
    <property type="term" value="F:peptidoglycan L,D-transpeptidase activity"/>
    <property type="evidence" value="ECO:0007669"/>
    <property type="project" value="TreeGrafter"/>
</dbReference>
<dbReference type="AlphaFoldDB" id="A0A9W6DC28"/>
<evidence type="ECO:0000313" key="9">
    <source>
        <dbReference type="EMBL" id="GKU26552.1"/>
    </source>
</evidence>
<dbReference type="PROSITE" id="PS52029">
    <property type="entry name" value="LD_TPASE"/>
    <property type="match status" value="1"/>
</dbReference>
<dbReference type="Proteomes" id="UP001057868">
    <property type="component" value="Unassembled WGS sequence"/>
</dbReference>
<dbReference type="GO" id="GO:0016740">
    <property type="term" value="F:transferase activity"/>
    <property type="evidence" value="ECO:0007669"/>
    <property type="project" value="UniProtKB-KW"/>
</dbReference>
<dbReference type="Gene3D" id="2.40.440.10">
    <property type="entry name" value="L,D-transpeptidase catalytic domain-like"/>
    <property type="match status" value="1"/>
</dbReference>
<feature type="active site" description="Nucleophile" evidence="6">
    <location>
        <position position="443"/>
    </location>
</feature>
<dbReference type="GO" id="GO:0005576">
    <property type="term" value="C:extracellular region"/>
    <property type="evidence" value="ECO:0007669"/>
    <property type="project" value="TreeGrafter"/>
</dbReference>
<sequence>MNKIDFKNFNIKKLFESKLFGNLIIVISAIVLLYLVGTIYFANHFFFNTEINGIDVSLKSHKAVEEIIKNGVKGYSLTLIERDGIKEEISGQAIELKYNDRNSYFEVCKDINIFKWGISLFKKQECYIEDLFTYNKINLENRINRLGCLNKEIIEPKNVSFIYSNGSYEVVKEVYGNKINKANLDKAIEKNILRGEPTLNLNESLCYDNPKYTLNSDITAKTKKLLNEYISSRIIYLFGDKNEILDSDTINQWLSVDDNLKVVVNEKALKEYVSALSKKYDTIGIARKFKTSVGKTLEVSGGFYGWKIDRDAEVKELLETLKLGRTLEREPIYAQKGVTRGENDIGNTYVEINITEQHLWFYKDGKLVTQGDVVTGNPNRGNGTKLGIYMLNYKQKGSTLRGEDYEAGVTYWMPFNGNIGMHDASWRYSFGGDIYKSNGTHGCVNCPLYLAKTIFEIIEEGTPIICYEE</sequence>
<proteinExistence type="predicted"/>
<keyword evidence="7" id="KW-1133">Transmembrane helix</keyword>
<evidence type="ECO:0000256" key="6">
    <source>
        <dbReference type="PROSITE-ProRule" id="PRU01373"/>
    </source>
</evidence>
<evidence type="ECO:0000256" key="1">
    <source>
        <dbReference type="ARBA" id="ARBA00004752"/>
    </source>
</evidence>
<keyword evidence="7" id="KW-0472">Membrane</keyword>
<dbReference type="GO" id="GO:0071555">
    <property type="term" value="P:cell wall organization"/>
    <property type="evidence" value="ECO:0007669"/>
    <property type="project" value="UniProtKB-UniRule"/>
</dbReference>
<dbReference type="SUPFAM" id="SSF141523">
    <property type="entry name" value="L,D-transpeptidase catalytic domain-like"/>
    <property type="match status" value="1"/>
</dbReference>